<organism evidence="3 4">
    <name type="scientific">Camellia sinensis var. sinensis</name>
    <name type="common">China tea</name>
    <dbReference type="NCBI Taxonomy" id="542762"/>
    <lineage>
        <taxon>Eukaryota</taxon>
        <taxon>Viridiplantae</taxon>
        <taxon>Streptophyta</taxon>
        <taxon>Embryophyta</taxon>
        <taxon>Tracheophyta</taxon>
        <taxon>Spermatophyta</taxon>
        <taxon>Magnoliopsida</taxon>
        <taxon>eudicotyledons</taxon>
        <taxon>Gunneridae</taxon>
        <taxon>Pentapetalae</taxon>
        <taxon>asterids</taxon>
        <taxon>Ericales</taxon>
        <taxon>Theaceae</taxon>
        <taxon>Camellia</taxon>
    </lineage>
</organism>
<feature type="compositionally biased region" description="Low complexity" evidence="1">
    <location>
        <begin position="73"/>
        <end position="112"/>
    </location>
</feature>
<feature type="region of interest" description="Disordered" evidence="1">
    <location>
        <begin position="50"/>
        <end position="112"/>
    </location>
</feature>
<evidence type="ECO:0000313" key="4">
    <source>
        <dbReference type="Proteomes" id="UP000306102"/>
    </source>
</evidence>
<name>A0A4S4EXP1_CAMSN</name>
<keyword evidence="2" id="KW-0472">Membrane</keyword>
<keyword evidence="2" id="KW-0812">Transmembrane</keyword>
<feature type="transmembrane region" description="Helical" evidence="2">
    <location>
        <begin position="437"/>
        <end position="465"/>
    </location>
</feature>
<dbReference type="AlphaFoldDB" id="A0A4S4EXP1"/>
<protein>
    <submittedName>
        <fullName evidence="3">Uncharacterized protein</fullName>
    </submittedName>
</protein>
<keyword evidence="4" id="KW-1185">Reference proteome</keyword>
<feature type="transmembrane region" description="Helical" evidence="2">
    <location>
        <begin position="173"/>
        <end position="199"/>
    </location>
</feature>
<gene>
    <name evidence="3" type="ORF">TEA_027620</name>
</gene>
<sequence>MPVWKKAKGNRITQLVADHIQSPKHGGSLVVETGFPTSLVDLFVKNRDRLKKPSKKSSKKKRFESIPDPIPIPDRSSSPSSTTLSTPNSHPRPNSPLVSSNSTPSSLRSPNSGLCPPSVCGLASGHPSPARSSSSGNQIDAIQDSFVVGDCKDSSGGNVVDANRVFVAISKMFLVVVLALCTKKFVVGITMSAFLLFFMEYAGKHCCRLFRPCANAQLSLQFLVQRGLCFVGIKRDKMVNKEKGLKAQKGSAPVVADCFGLIENHKIGGGPNQEIQIEEPSANLSEIQSAKYAFGSRSSKEKWVCEEMGKNEVMEKGEACVSDVVVDLKGQRTRSGRLTSKIKKLVPKKFRSSKKTKLNLKSEELVFVEDKEHIEDGEQSGLEYDEKSWSLSSGLSSRVNGDQIDEMQSSTEISQSEIEDSIVKEKIGTKIERNSGYLFLVVIVLVGLVGGRVLAFALALSWYVLLKSVATIKKFIKGSSAD</sequence>
<evidence type="ECO:0000313" key="3">
    <source>
        <dbReference type="EMBL" id="THG21364.1"/>
    </source>
</evidence>
<dbReference type="PANTHER" id="PTHR36381:SF1">
    <property type="entry name" value="ETHYLENE-REGULATED TRANSCRIPT 2 (ERT2)"/>
    <property type="match status" value="1"/>
</dbReference>
<evidence type="ECO:0000256" key="1">
    <source>
        <dbReference type="SAM" id="MobiDB-lite"/>
    </source>
</evidence>
<proteinExistence type="predicted"/>
<comment type="caution">
    <text evidence="3">The sequence shown here is derived from an EMBL/GenBank/DDBJ whole genome shotgun (WGS) entry which is preliminary data.</text>
</comment>
<evidence type="ECO:0000256" key="2">
    <source>
        <dbReference type="SAM" id="Phobius"/>
    </source>
</evidence>
<dbReference type="Proteomes" id="UP000306102">
    <property type="component" value="Unassembled WGS sequence"/>
</dbReference>
<reference evidence="3 4" key="1">
    <citation type="journal article" date="2018" name="Proc. Natl. Acad. Sci. U.S.A.">
        <title>Draft genome sequence of Camellia sinensis var. sinensis provides insights into the evolution of the tea genome and tea quality.</title>
        <authorList>
            <person name="Wei C."/>
            <person name="Yang H."/>
            <person name="Wang S."/>
            <person name="Zhao J."/>
            <person name="Liu C."/>
            <person name="Gao L."/>
            <person name="Xia E."/>
            <person name="Lu Y."/>
            <person name="Tai Y."/>
            <person name="She G."/>
            <person name="Sun J."/>
            <person name="Cao H."/>
            <person name="Tong W."/>
            <person name="Gao Q."/>
            <person name="Li Y."/>
            <person name="Deng W."/>
            <person name="Jiang X."/>
            <person name="Wang W."/>
            <person name="Chen Q."/>
            <person name="Zhang S."/>
            <person name="Li H."/>
            <person name="Wu J."/>
            <person name="Wang P."/>
            <person name="Li P."/>
            <person name="Shi C."/>
            <person name="Zheng F."/>
            <person name="Jian J."/>
            <person name="Huang B."/>
            <person name="Shan D."/>
            <person name="Shi M."/>
            <person name="Fang C."/>
            <person name="Yue Y."/>
            <person name="Li F."/>
            <person name="Li D."/>
            <person name="Wei S."/>
            <person name="Han B."/>
            <person name="Jiang C."/>
            <person name="Yin Y."/>
            <person name="Xia T."/>
            <person name="Zhang Z."/>
            <person name="Bennetzen J.L."/>
            <person name="Zhao S."/>
            <person name="Wan X."/>
        </authorList>
    </citation>
    <scope>NUCLEOTIDE SEQUENCE [LARGE SCALE GENOMIC DNA]</scope>
    <source>
        <strain evidence="4">cv. Shuchazao</strain>
        <tissue evidence="3">Leaf</tissue>
    </source>
</reference>
<dbReference type="PANTHER" id="PTHR36381">
    <property type="entry name" value="ETHYLENE-REGULATED TRANSCRIPT 2 (ERT2)"/>
    <property type="match status" value="1"/>
</dbReference>
<accession>A0A4S4EXP1</accession>
<keyword evidence="2" id="KW-1133">Transmembrane helix</keyword>
<feature type="compositionally biased region" description="Basic residues" evidence="1">
    <location>
        <begin position="50"/>
        <end position="62"/>
    </location>
</feature>
<dbReference type="EMBL" id="SDRB02001423">
    <property type="protein sequence ID" value="THG21364.1"/>
    <property type="molecule type" value="Genomic_DNA"/>
</dbReference>